<dbReference type="AlphaFoldDB" id="A0A2H1HS46"/>
<evidence type="ECO:0000256" key="1">
    <source>
        <dbReference type="ARBA" id="ARBA00004141"/>
    </source>
</evidence>
<keyword evidence="3" id="KW-0813">Transport</keyword>
<comment type="similarity">
    <text evidence="2">Belongs to the nucleobase:cation symporter-2 (NCS2) (TC 2.A.40) family.</text>
</comment>
<feature type="transmembrane region" description="Helical" evidence="8">
    <location>
        <begin position="211"/>
        <end position="228"/>
    </location>
</feature>
<feature type="transmembrane region" description="Helical" evidence="8">
    <location>
        <begin position="414"/>
        <end position="432"/>
    </location>
</feature>
<evidence type="ECO:0000256" key="3">
    <source>
        <dbReference type="ARBA" id="ARBA00022448"/>
    </source>
</evidence>
<feature type="transmembrane region" description="Helical" evidence="8">
    <location>
        <begin position="351"/>
        <end position="378"/>
    </location>
</feature>
<feature type="transmembrane region" description="Helical" evidence="8">
    <location>
        <begin position="326"/>
        <end position="345"/>
    </location>
</feature>
<feature type="transmembrane region" description="Helical" evidence="8">
    <location>
        <begin position="162"/>
        <end position="180"/>
    </location>
</feature>
<dbReference type="Pfam" id="PF00860">
    <property type="entry name" value="Xan_ur_permease"/>
    <property type="match status" value="1"/>
</dbReference>
<dbReference type="PANTHER" id="PTHR42810">
    <property type="entry name" value="PURINE PERMEASE C1399.01C-RELATED"/>
    <property type="match status" value="1"/>
</dbReference>
<feature type="transmembrane region" description="Helical" evidence="8">
    <location>
        <begin position="127"/>
        <end position="150"/>
    </location>
</feature>
<reference evidence="9 10" key="1">
    <citation type="submission" date="2017-03" db="EMBL/GenBank/DDBJ databases">
        <authorList>
            <person name="Afonso C.L."/>
            <person name="Miller P.J."/>
            <person name="Scott M.A."/>
            <person name="Spackman E."/>
            <person name="Goraichik I."/>
            <person name="Dimitrov K.M."/>
            <person name="Suarez D.L."/>
            <person name="Swayne D.E."/>
        </authorList>
    </citation>
    <scope>NUCLEOTIDE SEQUENCE [LARGE SCALE GENOMIC DNA]</scope>
    <source>
        <strain evidence="9 10">Mu101</strain>
    </source>
</reference>
<evidence type="ECO:0000256" key="2">
    <source>
        <dbReference type="ARBA" id="ARBA00008821"/>
    </source>
</evidence>
<feature type="transmembrane region" description="Helical" evidence="8">
    <location>
        <begin position="186"/>
        <end position="204"/>
    </location>
</feature>
<evidence type="ECO:0000313" key="10">
    <source>
        <dbReference type="Proteomes" id="UP000234498"/>
    </source>
</evidence>
<evidence type="ECO:0000256" key="5">
    <source>
        <dbReference type="ARBA" id="ARBA00022989"/>
    </source>
</evidence>
<name>A0A2H1HS46_BRELN</name>
<evidence type="ECO:0000256" key="8">
    <source>
        <dbReference type="SAM" id="Phobius"/>
    </source>
</evidence>
<keyword evidence="6 8" id="KW-0472">Membrane</keyword>
<feature type="region of interest" description="Disordered" evidence="7">
    <location>
        <begin position="1"/>
        <end position="24"/>
    </location>
</feature>
<dbReference type="Proteomes" id="UP000234498">
    <property type="component" value="Unassembled WGS sequence"/>
</dbReference>
<evidence type="ECO:0000256" key="4">
    <source>
        <dbReference type="ARBA" id="ARBA00022692"/>
    </source>
</evidence>
<feature type="transmembrane region" description="Helical" evidence="8">
    <location>
        <begin position="72"/>
        <end position="89"/>
    </location>
</feature>
<feature type="transmembrane region" description="Helical" evidence="8">
    <location>
        <begin position="96"/>
        <end position="115"/>
    </location>
</feature>
<dbReference type="NCBIfam" id="NF037981">
    <property type="entry name" value="NCS2_1"/>
    <property type="match status" value="1"/>
</dbReference>
<feature type="compositionally biased region" description="Polar residues" evidence="7">
    <location>
        <begin position="1"/>
        <end position="14"/>
    </location>
</feature>
<dbReference type="EMBL" id="FXZA01000001">
    <property type="protein sequence ID" value="SMX65680.1"/>
    <property type="molecule type" value="Genomic_DNA"/>
</dbReference>
<organism evidence="9 10">
    <name type="scientific">Brevibacterium linens</name>
    <dbReference type="NCBI Taxonomy" id="1703"/>
    <lineage>
        <taxon>Bacteria</taxon>
        <taxon>Bacillati</taxon>
        <taxon>Actinomycetota</taxon>
        <taxon>Actinomycetes</taxon>
        <taxon>Micrococcales</taxon>
        <taxon>Brevibacteriaceae</taxon>
        <taxon>Brevibacterium</taxon>
    </lineage>
</organism>
<sequence length="485" mass="50761">MADTAQTDTRNGTGSRRGWRLHGDGRTIAPGERVLPEERLSWPRTIGIGAQHVVAMFGATFLVPLLTGFPPSTTLFFTAIGTLLFLLITKGMMPSYLGSSFGLLAPIGAVTGFSATSGDDLEPHAMALAQGGIISVGVTLALVGLVVHVVGVRWIEVTMPPVVTGAIVALIGLNLAPAAWDWVKAAPLTAVITIIAILLTTVAFRGMLGRLSILIGVLVGYGAAWLQGELDFSTVTKADWVGLPAFHAPAFDLGYLGLFLPVVLVLIAENIGHVKSVAAMTGRDLDRLTGRTLFADGFSTILAGSGGGSGTTTYAENIGVMAATRIYSTAAYLCAAIIALVLSMLPKFGEIIATIPPGVLGGAATVLYGMIGMLGVRIWMENKVDFSNPINLNTAAVSLIVAIANFTWTPGGLQFEGIALGTASAIIIYQVMKAIARWRGTDPDRVAENFAEAADRSNSPRRTKPVDSIDADAGTEDSQTPRESD</sequence>
<evidence type="ECO:0000256" key="7">
    <source>
        <dbReference type="SAM" id="MobiDB-lite"/>
    </source>
</evidence>
<evidence type="ECO:0000256" key="6">
    <source>
        <dbReference type="ARBA" id="ARBA00023136"/>
    </source>
</evidence>
<feature type="transmembrane region" description="Helical" evidence="8">
    <location>
        <begin position="390"/>
        <end position="408"/>
    </location>
</feature>
<gene>
    <name evidence="9" type="ORF">BLIN101_00448</name>
</gene>
<dbReference type="InterPro" id="IPR006043">
    <property type="entry name" value="NCS2"/>
</dbReference>
<feature type="transmembrane region" description="Helical" evidence="8">
    <location>
        <begin position="248"/>
        <end position="268"/>
    </location>
</feature>
<dbReference type="GO" id="GO:0005886">
    <property type="term" value="C:plasma membrane"/>
    <property type="evidence" value="ECO:0007669"/>
    <property type="project" value="TreeGrafter"/>
</dbReference>
<proteinExistence type="inferred from homology"/>
<dbReference type="PANTHER" id="PTHR42810:SF4">
    <property type="entry name" value="URIC ACID TRANSPORTER UACT"/>
    <property type="match status" value="1"/>
</dbReference>
<protein>
    <submittedName>
        <fullName evidence="9">Uracil-xanthine permease</fullName>
    </submittedName>
</protein>
<keyword evidence="4 8" id="KW-0812">Transmembrane</keyword>
<feature type="region of interest" description="Disordered" evidence="7">
    <location>
        <begin position="450"/>
        <end position="485"/>
    </location>
</feature>
<accession>A0A2H1HS46</accession>
<dbReference type="RefSeq" id="WP_257943959.1">
    <property type="nucleotide sequence ID" value="NZ_FXZA01000001.1"/>
</dbReference>
<evidence type="ECO:0000313" key="9">
    <source>
        <dbReference type="EMBL" id="SMX65680.1"/>
    </source>
</evidence>
<dbReference type="GO" id="GO:0042907">
    <property type="term" value="F:xanthine transmembrane transporter activity"/>
    <property type="evidence" value="ECO:0007669"/>
    <property type="project" value="TreeGrafter"/>
</dbReference>
<keyword evidence="5 8" id="KW-1133">Transmembrane helix</keyword>
<comment type="subcellular location">
    <subcellularLocation>
        <location evidence="1">Membrane</location>
        <topology evidence="1">Multi-pass membrane protein</topology>
    </subcellularLocation>
</comment>